<keyword evidence="8" id="KW-0418">Kinase</keyword>
<dbReference type="OrthoDB" id="28397at2759"/>
<evidence type="ECO:0000256" key="6">
    <source>
        <dbReference type="ARBA" id="ARBA00022679"/>
    </source>
</evidence>
<feature type="region of interest" description="Disordered" evidence="17">
    <location>
        <begin position="151"/>
        <end position="591"/>
    </location>
</feature>
<evidence type="ECO:0000256" key="12">
    <source>
        <dbReference type="ARBA" id="ARBA00041920"/>
    </source>
</evidence>
<feature type="region of interest" description="Disordered" evidence="17">
    <location>
        <begin position="626"/>
        <end position="649"/>
    </location>
</feature>
<dbReference type="PANTHER" id="PTHR24056">
    <property type="entry name" value="CELL DIVISION PROTEIN KINASE"/>
    <property type="match status" value="1"/>
</dbReference>
<dbReference type="AlphaFoldDB" id="B4J3F0"/>
<evidence type="ECO:0000256" key="8">
    <source>
        <dbReference type="ARBA" id="ARBA00022777"/>
    </source>
</evidence>
<dbReference type="InParanoid" id="B4J3F0"/>
<dbReference type="CDD" id="cd07864">
    <property type="entry name" value="STKc_CDK12"/>
    <property type="match status" value="1"/>
</dbReference>
<dbReference type="Gene3D" id="1.10.510.10">
    <property type="entry name" value="Transferase(Phosphotransferase) domain 1"/>
    <property type="match status" value="1"/>
</dbReference>
<protein>
    <recommendedName>
        <fullName evidence="11">Cyclin-dependent kinase 12</fullName>
        <ecNumber evidence="4">2.7.11.22</ecNumber>
        <ecNumber evidence="3">2.7.11.23</ecNumber>
    </recommendedName>
    <alternativeName>
        <fullName evidence="12">Cell division protein kinase 12</fullName>
    </alternativeName>
</protein>
<feature type="compositionally biased region" description="Polar residues" evidence="17">
    <location>
        <begin position="256"/>
        <end position="281"/>
    </location>
</feature>
<dbReference type="GO" id="GO:0008024">
    <property type="term" value="C:cyclin/CDK positive transcription elongation factor complex"/>
    <property type="evidence" value="ECO:0007669"/>
    <property type="project" value="TreeGrafter"/>
</dbReference>
<dbReference type="InterPro" id="IPR011009">
    <property type="entry name" value="Kinase-like_dom_sf"/>
</dbReference>
<feature type="compositionally biased region" description="Low complexity" evidence="17">
    <location>
        <begin position="97"/>
        <end position="115"/>
    </location>
</feature>
<dbReference type="FunFam" id="1.10.510.10:FF:000102">
    <property type="entry name" value="cyclin-dependent kinase 12 isoform X1"/>
    <property type="match status" value="1"/>
</dbReference>
<feature type="domain" description="Protein kinase" evidence="18">
    <location>
        <begin position="869"/>
        <end position="1163"/>
    </location>
</feature>
<dbReference type="STRING" id="7222.B4J3F0"/>
<evidence type="ECO:0000256" key="17">
    <source>
        <dbReference type="SAM" id="MobiDB-lite"/>
    </source>
</evidence>
<feature type="compositionally biased region" description="Acidic residues" evidence="17">
    <location>
        <begin position="18"/>
        <end position="32"/>
    </location>
</feature>
<name>B4J3F0_DROGR</name>
<evidence type="ECO:0000256" key="4">
    <source>
        <dbReference type="ARBA" id="ARBA00012425"/>
    </source>
</evidence>
<evidence type="ECO:0000256" key="13">
    <source>
        <dbReference type="ARBA" id="ARBA00047811"/>
    </source>
</evidence>
<dbReference type="InterPro" id="IPR000719">
    <property type="entry name" value="Prot_kinase_dom"/>
</dbReference>
<accession>B4J3F0</accession>
<feature type="compositionally biased region" description="Polar residues" evidence="17">
    <location>
        <begin position="308"/>
        <end position="329"/>
    </location>
</feature>
<evidence type="ECO:0000256" key="3">
    <source>
        <dbReference type="ARBA" id="ARBA00012409"/>
    </source>
</evidence>
<proteinExistence type="inferred from homology"/>
<feature type="compositionally biased region" description="Low complexity" evidence="17">
    <location>
        <begin position="189"/>
        <end position="204"/>
    </location>
</feature>
<dbReference type="Gene3D" id="3.30.200.20">
    <property type="entry name" value="Phosphorylase Kinase, domain 1"/>
    <property type="match status" value="1"/>
</dbReference>
<feature type="region of interest" description="Disordered" evidence="17">
    <location>
        <begin position="97"/>
        <end position="138"/>
    </location>
</feature>
<comment type="similarity">
    <text evidence="2">Belongs to the protein kinase superfamily. CMGC Ser/Thr protein kinase family. CDC2/CDKX subfamily.</text>
</comment>
<reference evidence="19 20" key="1">
    <citation type="journal article" date="2007" name="Nature">
        <title>Evolution of genes and genomes on the Drosophila phylogeny.</title>
        <authorList>
            <consortium name="Drosophila 12 Genomes Consortium"/>
            <person name="Clark A.G."/>
            <person name="Eisen M.B."/>
            <person name="Smith D.R."/>
            <person name="Bergman C.M."/>
            <person name="Oliver B."/>
            <person name="Markow T.A."/>
            <person name="Kaufman T.C."/>
            <person name="Kellis M."/>
            <person name="Gelbart W."/>
            <person name="Iyer V.N."/>
            <person name="Pollard D.A."/>
            <person name="Sackton T.B."/>
            <person name="Larracuente A.M."/>
            <person name="Singh N.D."/>
            <person name="Abad J.P."/>
            <person name="Abt D.N."/>
            <person name="Adryan B."/>
            <person name="Aguade M."/>
            <person name="Akashi H."/>
            <person name="Anderson W.W."/>
            <person name="Aquadro C.F."/>
            <person name="Ardell D.H."/>
            <person name="Arguello R."/>
            <person name="Artieri C.G."/>
            <person name="Barbash D.A."/>
            <person name="Barker D."/>
            <person name="Barsanti P."/>
            <person name="Batterham P."/>
            <person name="Batzoglou S."/>
            <person name="Begun D."/>
            <person name="Bhutkar A."/>
            <person name="Blanco E."/>
            <person name="Bosak S.A."/>
            <person name="Bradley R.K."/>
            <person name="Brand A.D."/>
            <person name="Brent M.R."/>
            <person name="Brooks A.N."/>
            <person name="Brown R.H."/>
            <person name="Butlin R.K."/>
            <person name="Caggese C."/>
            <person name="Calvi B.R."/>
            <person name="Bernardo de Carvalho A."/>
            <person name="Caspi A."/>
            <person name="Castrezana S."/>
            <person name="Celniker S.E."/>
            <person name="Chang J.L."/>
            <person name="Chapple C."/>
            <person name="Chatterji S."/>
            <person name="Chinwalla A."/>
            <person name="Civetta A."/>
            <person name="Clifton S.W."/>
            <person name="Comeron J.M."/>
            <person name="Costello J.C."/>
            <person name="Coyne J.A."/>
            <person name="Daub J."/>
            <person name="David R.G."/>
            <person name="Delcher A.L."/>
            <person name="Delehaunty K."/>
            <person name="Do C.B."/>
            <person name="Ebling H."/>
            <person name="Edwards K."/>
            <person name="Eickbush T."/>
            <person name="Evans J.D."/>
            <person name="Filipski A."/>
            <person name="Findeiss S."/>
            <person name="Freyhult E."/>
            <person name="Fulton L."/>
            <person name="Fulton R."/>
            <person name="Garcia A.C."/>
            <person name="Gardiner A."/>
            <person name="Garfield D.A."/>
            <person name="Garvin B.E."/>
            <person name="Gibson G."/>
            <person name="Gilbert D."/>
            <person name="Gnerre S."/>
            <person name="Godfrey J."/>
            <person name="Good R."/>
            <person name="Gotea V."/>
            <person name="Gravely B."/>
            <person name="Greenberg A.J."/>
            <person name="Griffiths-Jones S."/>
            <person name="Gross S."/>
            <person name="Guigo R."/>
            <person name="Gustafson E.A."/>
            <person name="Haerty W."/>
            <person name="Hahn M.W."/>
            <person name="Halligan D.L."/>
            <person name="Halpern A.L."/>
            <person name="Halter G.M."/>
            <person name="Han M.V."/>
            <person name="Heger A."/>
            <person name="Hillier L."/>
            <person name="Hinrichs A.S."/>
            <person name="Holmes I."/>
            <person name="Hoskins R.A."/>
            <person name="Hubisz M.J."/>
            <person name="Hultmark D."/>
            <person name="Huntley M.A."/>
            <person name="Jaffe D.B."/>
            <person name="Jagadeeshan S."/>
            <person name="Jeck W.R."/>
            <person name="Johnson J."/>
            <person name="Jones C.D."/>
            <person name="Jordan W.C."/>
            <person name="Karpen G.H."/>
            <person name="Kataoka E."/>
            <person name="Keightley P.D."/>
            <person name="Kheradpour P."/>
            <person name="Kirkness E.F."/>
            <person name="Koerich L.B."/>
            <person name="Kristiansen K."/>
            <person name="Kudrna D."/>
            <person name="Kulathinal R.J."/>
            <person name="Kumar S."/>
            <person name="Kwok R."/>
            <person name="Lander E."/>
            <person name="Langley C.H."/>
            <person name="Lapoint R."/>
            <person name="Lazzaro B.P."/>
            <person name="Lee S.J."/>
            <person name="Levesque L."/>
            <person name="Li R."/>
            <person name="Lin C.F."/>
            <person name="Lin M.F."/>
            <person name="Lindblad-Toh K."/>
            <person name="Llopart A."/>
            <person name="Long M."/>
            <person name="Low L."/>
            <person name="Lozovsky E."/>
            <person name="Lu J."/>
            <person name="Luo M."/>
            <person name="Machado C.A."/>
            <person name="Makalowski W."/>
            <person name="Marzo M."/>
            <person name="Matsuda M."/>
            <person name="Matzkin L."/>
            <person name="McAllister B."/>
            <person name="McBride C.S."/>
            <person name="McKernan B."/>
            <person name="McKernan K."/>
            <person name="Mendez-Lago M."/>
            <person name="Minx P."/>
            <person name="Mollenhauer M.U."/>
            <person name="Montooth K."/>
            <person name="Mount S.M."/>
            <person name="Mu X."/>
            <person name="Myers E."/>
            <person name="Negre B."/>
            <person name="Newfeld S."/>
            <person name="Nielsen R."/>
            <person name="Noor M.A."/>
            <person name="O'Grady P."/>
            <person name="Pachter L."/>
            <person name="Papaceit M."/>
            <person name="Parisi M.J."/>
            <person name="Parisi M."/>
            <person name="Parts L."/>
            <person name="Pedersen J.S."/>
            <person name="Pesole G."/>
            <person name="Phillippy A.M."/>
            <person name="Ponting C.P."/>
            <person name="Pop M."/>
            <person name="Porcelli D."/>
            <person name="Powell J.R."/>
            <person name="Prohaska S."/>
            <person name="Pruitt K."/>
            <person name="Puig M."/>
            <person name="Quesneville H."/>
            <person name="Ram K.R."/>
            <person name="Rand D."/>
            <person name="Rasmussen M.D."/>
            <person name="Reed L.K."/>
            <person name="Reenan R."/>
            <person name="Reily A."/>
            <person name="Remington K.A."/>
            <person name="Rieger T.T."/>
            <person name="Ritchie M.G."/>
            <person name="Robin C."/>
            <person name="Rogers Y.H."/>
            <person name="Rohde C."/>
            <person name="Rozas J."/>
            <person name="Rubenfield M.J."/>
            <person name="Ruiz A."/>
            <person name="Russo S."/>
            <person name="Salzberg S.L."/>
            <person name="Sanchez-Gracia A."/>
            <person name="Saranga D.J."/>
            <person name="Sato H."/>
            <person name="Schaeffer S.W."/>
            <person name="Schatz M.C."/>
            <person name="Schlenke T."/>
            <person name="Schwartz R."/>
            <person name="Segarra C."/>
            <person name="Singh R.S."/>
            <person name="Sirot L."/>
            <person name="Sirota M."/>
            <person name="Sisneros N.B."/>
            <person name="Smith C.D."/>
            <person name="Smith T.F."/>
            <person name="Spieth J."/>
            <person name="Stage D.E."/>
            <person name="Stark A."/>
            <person name="Stephan W."/>
            <person name="Strausberg R.L."/>
            <person name="Strempel S."/>
            <person name="Sturgill D."/>
            <person name="Sutton G."/>
            <person name="Sutton G.G."/>
            <person name="Tao W."/>
            <person name="Teichmann S."/>
            <person name="Tobari Y.N."/>
            <person name="Tomimura Y."/>
            <person name="Tsolas J.M."/>
            <person name="Valente V.L."/>
            <person name="Venter E."/>
            <person name="Venter J.C."/>
            <person name="Vicario S."/>
            <person name="Vieira F.G."/>
            <person name="Vilella A.J."/>
            <person name="Villasante A."/>
            <person name="Walenz B."/>
            <person name="Wang J."/>
            <person name="Wasserman M."/>
            <person name="Watts T."/>
            <person name="Wilson D."/>
            <person name="Wilson R.K."/>
            <person name="Wing R.A."/>
            <person name="Wolfner M.F."/>
            <person name="Wong A."/>
            <person name="Wong G.K."/>
            <person name="Wu C.I."/>
            <person name="Wu G."/>
            <person name="Yamamoto D."/>
            <person name="Yang H.P."/>
            <person name="Yang S.P."/>
            <person name="Yorke J.A."/>
            <person name="Yoshida K."/>
            <person name="Zdobnov E."/>
            <person name="Zhang P."/>
            <person name="Zhang Y."/>
            <person name="Zimin A.V."/>
            <person name="Baldwin J."/>
            <person name="Abdouelleil A."/>
            <person name="Abdulkadir J."/>
            <person name="Abebe A."/>
            <person name="Abera B."/>
            <person name="Abreu J."/>
            <person name="Acer S.C."/>
            <person name="Aftuck L."/>
            <person name="Alexander A."/>
            <person name="An P."/>
            <person name="Anderson E."/>
            <person name="Anderson S."/>
            <person name="Arachi H."/>
            <person name="Azer M."/>
            <person name="Bachantsang P."/>
            <person name="Barry A."/>
            <person name="Bayul T."/>
            <person name="Berlin A."/>
            <person name="Bessette D."/>
            <person name="Bloom T."/>
            <person name="Blye J."/>
            <person name="Boguslavskiy L."/>
            <person name="Bonnet C."/>
            <person name="Boukhgalter B."/>
            <person name="Bourzgui I."/>
            <person name="Brown A."/>
            <person name="Cahill P."/>
            <person name="Channer S."/>
            <person name="Cheshatsang Y."/>
            <person name="Chuda L."/>
            <person name="Citroen M."/>
            <person name="Collymore A."/>
            <person name="Cooke P."/>
            <person name="Costello M."/>
            <person name="D'Aco K."/>
            <person name="Daza R."/>
            <person name="De Haan G."/>
            <person name="DeGray S."/>
            <person name="DeMaso C."/>
            <person name="Dhargay N."/>
            <person name="Dooley K."/>
            <person name="Dooley E."/>
            <person name="Doricent M."/>
            <person name="Dorje P."/>
            <person name="Dorjee K."/>
            <person name="Dupes A."/>
            <person name="Elong R."/>
            <person name="Falk J."/>
            <person name="Farina A."/>
            <person name="Faro S."/>
            <person name="Ferguson D."/>
            <person name="Fisher S."/>
            <person name="Foley C.D."/>
            <person name="Franke A."/>
            <person name="Friedrich D."/>
            <person name="Gadbois L."/>
            <person name="Gearin G."/>
            <person name="Gearin C.R."/>
            <person name="Giannoukos G."/>
            <person name="Goode T."/>
            <person name="Graham J."/>
            <person name="Grandbois E."/>
            <person name="Grewal S."/>
            <person name="Gyaltsen K."/>
            <person name="Hafez N."/>
            <person name="Hagos B."/>
            <person name="Hall J."/>
            <person name="Henson C."/>
            <person name="Hollinger A."/>
            <person name="Honan T."/>
            <person name="Huard M.D."/>
            <person name="Hughes L."/>
            <person name="Hurhula B."/>
            <person name="Husby M.E."/>
            <person name="Kamat A."/>
            <person name="Kanga B."/>
            <person name="Kashin S."/>
            <person name="Khazanovich D."/>
            <person name="Kisner P."/>
            <person name="Lance K."/>
            <person name="Lara M."/>
            <person name="Lee W."/>
            <person name="Lennon N."/>
            <person name="Letendre F."/>
            <person name="LeVine R."/>
            <person name="Lipovsky A."/>
            <person name="Liu X."/>
            <person name="Liu J."/>
            <person name="Liu S."/>
            <person name="Lokyitsang T."/>
            <person name="Lokyitsang Y."/>
            <person name="Lubonja R."/>
            <person name="Lui A."/>
            <person name="MacDonald P."/>
            <person name="Magnisalis V."/>
            <person name="Maru K."/>
            <person name="Matthews C."/>
            <person name="McCusker W."/>
            <person name="McDonough S."/>
            <person name="Mehta T."/>
            <person name="Meldrim J."/>
            <person name="Meneus L."/>
            <person name="Mihai O."/>
            <person name="Mihalev A."/>
            <person name="Mihova T."/>
            <person name="Mittelman R."/>
            <person name="Mlenga V."/>
            <person name="Montmayeur A."/>
            <person name="Mulrain L."/>
            <person name="Navidi A."/>
            <person name="Naylor J."/>
            <person name="Negash T."/>
            <person name="Nguyen T."/>
            <person name="Nguyen N."/>
            <person name="Nicol R."/>
            <person name="Norbu C."/>
            <person name="Norbu N."/>
            <person name="Novod N."/>
            <person name="O'Neill B."/>
            <person name="Osman S."/>
            <person name="Markiewicz E."/>
            <person name="Oyono O.L."/>
            <person name="Patti C."/>
            <person name="Phunkhang P."/>
            <person name="Pierre F."/>
            <person name="Priest M."/>
            <person name="Raghuraman S."/>
            <person name="Rege F."/>
            <person name="Reyes R."/>
            <person name="Rise C."/>
            <person name="Rogov P."/>
            <person name="Ross K."/>
            <person name="Ryan E."/>
            <person name="Settipalli S."/>
            <person name="Shea T."/>
            <person name="Sherpa N."/>
            <person name="Shi L."/>
            <person name="Shih D."/>
            <person name="Sparrow T."/>
            <person name="Spaulding J."/>
            <person name="Stalker J."/>
            <person name="Stange-Thomann N."/>
            <person name="Stavropoulos S."/>
            <person name="Stone C."/>
            <person name="Strader C."/>
            <person name="Tesfaye S."/>
            <person name="Thomson T."/>
            <person name="Thoulutsang Y."/>
            <person name="Thoulutsang D."/>
            <person name="Topham K."/>
            <person name="Topping I."/>
            <person name="Tsamla T."/>
            <person name="Vassiliev H."/>
            <person name="Vo A."/>
            <person name="Wangchuk T."/>
            <person name="Wangdi T."/>
            <person name="Weiand M."/>
            <person name="Wilkinson J."/>
            <person name="Wilson A."/>
            <person name="Yadav S."/>
            <person name="Young G."/>
            <person name="Yu Q."/>
            <person name="Zembek L."/>
            <person name="Zhong D."/>
            <person name="Zimmer A."/>
            <person name="Zwirko Z."/>
            <person name="Jaffe D.B."/>
            <person name="Alvarez P."/>
            <person name="Brockman W."/>
            <person name="Butler J."/>
            <person name="Chin C."/>
            <person name="Gnerre S."/>
            <person name="Grabherr M."/>
            <person name="Kleber M."/>
            <person name="Mauceli E."/>
            <person name="MacCallum I."/>
        </authorList>
    </citation>
    <scope>NUCLEOTIDE SEQUENCE [LARGE SCALE GENOMIC DNA]</scope>
    <source>
        <strain evidence="20">Tucson 15287-2541.00</strain>
    </source>
</reference>
<dbReference type="Proteomes" id="UP000001070">
    <property type="component" value="Unassembled WGS sequence"/>
</dbReference>
<dbReference type="InterPro" id="IPR008271">
    <property type="entry name" value="Ser/Thr_kinase_AS"/>
</dbReference>
<feature type="compositionally biased region" description="Basic residues" evidence="17">
    <location>
        <begin position="160"/>
        <end position="188"/>
    </location>
</feature>
<dbReference type="FunFam" id="3.30.200.20:FF:000074">
    <property type="entry name" value="cyclin-dependent kinase 12 isoform X2"/>
    <property type="match status" value="1"/>
</dbReference>
<evidence type="ECO:0000256" key="5">
    <source>
        <dbReference type="ARBA" id="ARBA00022527"/>
    </source>
</evidence>
<evidence type="ECO:0000256" key="15">
    <source>
        <dbReference type="ARBA" id="ARBA00049280"/>
    </source>
</evidence>
<keyword evidence="5" id="KW-0723">Serine/threonine-protein kinase</keyword>
<feature type="compositionally biased region" description="Low complexity" evidence="17">
    <location>
        <begin position="564"/>
        <end position="585"/>
    </location>
</feature>
<comment type="catalytic activity">
    <reaction evidence="13">
        <text>L-threonyl-[protein] + ATP = O-phospho-L-threonyl-[protein] + ADP + H(+)</text>
        <dbReference type="Rhea" id="RHEA:46608"/>
        <dbReference type="Rhea" id="RHEA-COMP:11060"/>
        <dbReference type="Rhea" id="RHEA-COMP:11605"/>
        <dbReference type="ChEBI" id="CHEBI:15378"/>
        <dbReference type="ChEBI" id="CHEBI:30013"/>
        <dbReference type="ChEBI" id="CHEBI:30616"/>
        <dbReference type="ChEBI" id="CHEBI:61977"/>
        <dbReference type="ChEBI" id="CHEBI:456216"/>
        <dbReference type="EC" id="2.7.11.22"/>
    </reaction>
</comment>
<keyword evidence="9 16" id="KW-0067">ATP-binding</keyword>
<dbReference type="PANTHER" id="PTHR24056:SF546">
    <property type="entry name" value="CYCLIN-DEPENDENT KINASE 12"/>
    <property type="match status" value="1"/>
</dbReference>
<dbReference type="FunCoup" id="B4J3F0">
    <property type="interactions" value="287"/>
</dbReference>
<organism evidence="20">
    <name type="scientific">Drosophila grimshawi</name>
    <name type="common">Hawaiian fruit fly</name>
    <name type="synonym">Idiomyia grimshawi</name>
    <dbReference type="NCBI Taxonomy" id="7222"/>
    <lineage>
        <taxon>Eukaryota</taxon>
        <taxon>Metazoa</taxon>
        <taxon>Ecdysozoa</taxon>
        <taxon>Arthropoda</taxon>
        <taxon>Hexapoda</taxon>
        <taxon>Insecta</taxon>
        <taxon>Pterygota</taxon>
        <taxon>Neoptera</taxon>
        <taxon>Endopterygota</taxon>
        <taxon>Diptera</taxon>
        <taxon>Brachycera</taxon>
        <taxon>Muscomorpha</taxon>
        <taxon>Ephydroidea</taxon>
        <taxon>Drosophilidae</taxon>
        <taxon>Drosophila</taxon>
        <taxon>Hawaiian Drosophila</taxon>
    </lineage>
</organism>
<dbReference type="OMA" id="PWLKKIN"/>
<dbReference type="HOGENOM" id="CLU_007431_0_0_1"/>
<feature type="compositionally biased region" description="Basic and acidic residues" evidence="17">
    <location>
        <begin position="50"/>
        <end position="61"/>
    </location>
</feature>
<feature type="compositionally biased region" description="Low complexity" evidence="17">
    <location>
        <begin position="282"/>
        <end position="292"/>
    </location>
</feature>
<evidence type="ECO:0000256" key="2">
    <source>
        <dbReference type="ARBA" id="ARBA00006485"/>
    </source>
</evidence>
<evidence type="ECO:0000256" key="16">
    <source>
        <dbReference type="PROSITE-ProRule" id="PRU10141"/>
    </source>
</evidence>
<feature type="compositionally biased region" description="Basic and acidic residues" evidence="17">
    <location>
        <begin position="69"/>
        <end position="79"/>
    </location>
</feature>
<evidence type="ECO:0000256" key="10">
    <source>
        <dbReference type="ARBA" id="ARBA00023242"/>
    </source>
</evidence>
<feature type="compositionally biased region" description="Low complexity" evidence="17">
    <location>
        <begin position="820"/>
        <end position="841"/>
    </location>
</feature>
<evidence type="ECO:0000256" key="9">
    <source>
        <dbReference type="ARBA" id="ARBA00022840"/>
    </source>
</evidence>
<evidence type="ECO:0000313" key="20">
    <source>
        <dbReference type="Proteomes" id="UP000001070"/>
    </source>
</evidence>
<dbReference type="InterPro" id="IPR017441">
    <property type="entry name" value="Protein_kinase_ATP_BS"/>
</dbReference>
<dbReference type="EMBL" id="CH916366">
    <property type="protein sequence ID" value="EDV97249.1"/>
    <property type="molecule type" value="Genomic_DNA"/>
</dbReference>
<keyword evidence="7 16" id="KW-0547">Nucleotide-binding</keyword>
<keyword evidence="10" id="KW-0539">Nucleus</keyword>
<evidence type="ECO:0000256" key="11">
    <source>
        <dbReference type="ARBA" id="ARBA00040213"/>
    </source>
</evidence>
<dbReference type="GO" id="GO:0032968">
    <property type="term" value="P:positive regulation of transcription elongation by RNA polymerase II"/>
    <property type="evidence" value="ECO:0007669"/>
    <property type="project" value="TreeGrafter"/>
</dbReference>
<dbReference type="EC" id="2.7.11.22" evidence="4"/>
<feature type="region of interest" description="Disordered" evidence="17">
    <location>
        <begin position="739"/>
        <end position="777"/>
    </location>
</feature>
<dbReference type="PROSITE" id="PS00107">
    <property type="entry name" value="PROTEIN_KINASE_ATP"/>
    <property type="match status" value="1"/>
</dbReference>
<feature type="binding site" evidence="16">
    <location>
        <position position="898"/>
    </location>
    <ligand>
        <name>ATP</name>
        <dbReference type="ChEBI" id="CHEBI:30616"/>
    </ligand>
</feature>
<keyword evidence="20" id="KW-1185">Reference proteome</keyword>
<sequence length="1223" mass="135633">MHSSSAASSALVEYSDVSSEDFSDAEAGEIDSDAALAGRSGTSAAGPANRKLDNQTRKHNSDAVLRITKNNDFRKRRTEESDDMALVHEVATRTRQVSVVASSSSRLNTSSVTESVSHHRAEVELTQTKGSKEDQLQWDRELYMSSDTIDTDEIEAEMKRQKRKKLKKDKHKHKSKKKSKKRKKKRAKSFSSIDSLSDSNLTSLLDRHRRYTPPSAPNRAKSAERTVVSAALPSYTPHKDSQSSPISVGTPPARRPNSNNTTYYGESTAATTSTPLGSNLQVTVTNKTSSSNSRHRSPPTRAGGGGSSSSNQRYATSPRTPPQSLSHSHPSAGGRGDSRSTRFVQSPLKDEINAHHRSSNTYGTRYSGGGSVSGQDSRKLKRISPELDRYHHQPSTPPHKRRKFSDGRDASLSSSVGPFEHGRHHAVKYERYSRDRYSRRVSKSPSVHRLSRSRLSPGGGANSGSSNSNMYRQRSNSSHKHNKFGGAPHSPSPPMPTRSSSKRVSGSSGMAGISSERYSSRSPRLSSRYYESSPPSPAGVSASTSHHHRRSPRQHHQQHHRNSNRQQRSPSSGSSRSSASRSRSPASRDLKYKRDEYIKKISETSLFAELVKDRHKRNKALKEIIDRQEENSNSNGAMTINENSSSVDGNTPNVANDNRQLSIAQTSASATPNGIVSVSGAGKPDLDVNNIPMPNKENNDTLKLHPTIAVLAGAAAASAAAVDVTDASPIVMQSFKPNAANQKHKSLTALPLPPGMNAADFENATTPSPPDKLSPEDKNLIANANANKSLLNLPMPPVIPGSEELSGDDDVIDSPEDFDTPSGNSNSTTNTAANPNASQSASRRRPVILNRRDSRNNVRDWGERCVDVFEVIAQIGEGTYGQVYKARDHHTNDMVALKKVRLEHEKEGFPITAVREIKILRQLNHRNIVNLHEIVTDKQDAVEFRKDKGSFYLVFEYMDHDLMGLLESGMVDFNEENNASIMKQLLDGLNYCHKKNFLHRDIKCSNILMNNKGKVKLADFGLARLYNAEDRERPYTNKVITLWYRPPELLLGEERYGPSIDVWSCGCILGELFLKRPLFQANAEMAQLETISKICGSPIPAVWPNVIKLPLFHTLKQKKTHRRRLREDFEFMPTSALDLLDKMLDLDPEKRITAEDALRSPWLKNINPDEMPTPQLPTWQDCHELWSKKRRRQLREQQESLPPGVICPAARYQQHGAAMVGDA</sequence>
<dbReference type="GO" id="GO:0008353">
    <property type="term" value="F:RNA polymerase II CTD heptapeptide repeat kinase activity"/>
    <property type="evidence" value="ECO:0007669"/>
    <property type="project" value="UniProtKB-EC"/>
</dbReference>
<comment type="subcellular location">
    <subcellularLocation>
        <location evidence="1">Nucleus</location>
    </subcellularLocation>
</comment>
<dbReference type="GO" id="GO:0005524">
    <property type="term" value="F:ATP binding"/>
    <property type="evidence" value="ECO:0007669"/>
    <property type="project" value="UniProtKB-UniRule"/>
</dbReference>
<feature type="compositionally biased region" description="Acidic residues" evidence="17">
    <location>
        <begin position="805"/>
        <end position="819"/>
    </location>
</feature>
<feature type="compositionally biased region" description="Polar residues" evidence="17">
    <location>
        <begin position="631"/>
        <end position="649"/>
    </location>
</feature>
<dbReference type="EC" id="2.7.11.23" evidence="3"/>
<comment type="catalytic activity">
    <reaction evidence="14">
        <text>L-seryl-[protein] + ATP = O-phospho-L-seryl-[protein] + ADP + H(+)</text>
        <dbReference type="Rhea" id="RHEA:17989"/>
        <dbReference type="Rhea" id="RHEA-COMP:9863"/>
        <dbReference type="Rhea" id="RHEA-COMP:11604"/>
        <dbReference type="ChEBI" id="CHEBI:15378"/>
        <dbReference type="ChEBI" id="CHEBI:29999"/>
        <dbReference type="ChEBI" id="CHEBI:30616"/>
        <dbReference type="ChEBI" id="CHEBI:83421"/>
        <dbReference type="ChEBI" id="CHEBI:456216"/>
        <dbReference type="EC" id="2.7.11.22"/>
    </reaction>
</comment>
<dbReference type="Pfam" id="PF00069">
    <property type="entry name" value="Pkinase"/>
    <property type="match status" value="1"/>
</dbReference>
<dbReference type="GO" id="GO:0004693">
    <property type="term" value="F:cyclin-dependent protein serine/threonine kinase activity"/>
    <property type="evidence" value="ECO:0007669"/>
    <property type="project" value="UniProtKB-EC"/>
</dbReference>
<dbReference type="GO" id="GO:0030332">
    <property type="term" value="F:cyclin binding"/>
    <property type="evidence" value="ECO:0007669"/>
    <property type="project" value="TreeGrafter"/>
</dbReference>
<feature type="compositionally biased region" description="Low complexity" evidence="17">
    <location>
        <begin position="497"/>
        <end position="544"/>
    </location>
</feature>
<evidence type="ECO:0000256" key="7">
    <source>
        <dbReference type="ARBA" id="ARBA00022741"/>
    </source>
</evidence>
<evidence type="ECO:0000256" key="1">
    <source>
        <dbReference type="ARBA" id="ARBA00004123"/>
    </source>
</evidence>
<feature type="compositionally biased region" description="Basic residues" evidence="17">
    <location>
        <begin position="545"/>
        <end position="563"/>
    </location>
</feature>
<keyword evidence="6" id="KW-0808">Transferase</keyword>
<evidence type="ECO:0000256" key="14">
    <source>
        <dbReference type="ARBA" id="ARBA00048367"/>
    </source>
</evidence>
<dbReference type="PROSITE" id="PS00108">
    <property type="entry name" value="PROTEIN_KINASE_ST"/>
    <property type="match status" value="1"/>
</dbReference>
<gene>
    <name evidence="19" type="primary">Dgri\GH16743</name>
    <name evidence="19" type="ORF">Dgri_GH16743</name>
</gene>
<evidence type="ECO:0000259" key="18">
    <source>
        <dbReference type="PROSITE" id="PS50011"/>
    </source>
</evidence>
<dbReference type="InterPro" id="IPR050108">
    <property type="entry name" value="CDK"/>
</dbReference>
<dbReference type="PROSITE" id="PS50011">
    <property type="entry name" value="PROTEIN_KINASE_DOM"/>
    <property type="match status" value="1"/>
</dbReference>
<dbReference type="eggNOG" id="KOG0600">
    <property type="taxonomic scope" value="Eukaryota"/>
</dbReference>
<comment type="catalytic activity">
    <reaction evidence="15">
        <text>[DNA-directed RNA polymerase] + ATP = phospho-[DNA-directed RNA polymerase] + ADP + H(+)</text>
        <dbReference type="Rhea" id="RHEA:10216"/>
        <dbReference type="Rhea" id="RHEA-COMP:11321"/>
        <dbReference type="Rhea" id="RHEA-COMP:11322"/>
        <dbReference type="ChEBI" id="CHEBI:15378"/>
        <dbReference type="ChEBI" id="CHEBI:30616"/>
        <dbReference type="ChEBI" id="CHEBI:43176"/>
        <dbReference type="ChEBI" id="CHEBI:68546"/>
        <dbReference type="ChEBI" id="CHEBI:456216"/>
        <dbReference type="EC" id="2.7.11.23"/>
    </reaction>
</comment>
<dbReference type="SMART" id="SM00220">
    <property type="entry name" value="S_TKc"/>
    <property type="match status" value="1"/>
</dbReference>
<dbReference type="SUPFAM" id="SSF56112">
    <property type="entry name" value="Protein kinase-like (PK-like)"/>
    <property type="match status" value="1"/>
</dbReference>
<dbReference type="PhylomeDB" id="B4J3F0"/>
<feature type="region of interest" description="Disordered" evidence="17">
    <location>
        <begin position="1"/>
        <end position="82"/>
    </location>
</feature>
<evidence type="ECO:0000313" key="19">
    <source>
        <dbReference type="EMBL" id="EDV97249.1"/>
    </source>
</evidence>
<feature type="compositionally biased region" description="Basic and acidic residues" evidence="17">
    <location>
        <begin position="427"/>
        <end position="438"/>
    </location>
</feature>
<feature type="region of interest" description="Disordered" evidence="17">
    <location>
        <begin position="791"/>
        <end position="851"/>
    </location>
</feature>